<name>A0A2S4MDJ8_9BURK</name>
<protein>
    <submittedName>
        <fullName evidence="2">Uncharacterized protein</fullName>
    </submittedName>
</protein>
<reference evidence="2 3" key="1">
    <citation type="submission" date="2018-01" db="EMBL/GenBank/DDBJ databases">
        <title>Genomic Encyclopedia of Type Strains, Phase III (KMG-III): the genomes of soil and plant-associated and newly described type strains.</title>
        <authorList>
            <person name="Whitman W."/>
        </authorList>
    </citation>
    <scope>NUCLEOTIDE SEQUENCE [LARGE SCALE GENOMIC DNA]</scope>
    <source>
        <strain evidence="2 3">JCM 18070</strain>
    </source>
</reference>
<keyword evidence="3" id="KW-1185">Reference proteome</keyword>
<proteinExistence type="predicted"/>
<keyword evidence="1" id="KW-0732">Signal</keyword>
<feature type="chain" id="PRO_5015397536" evidence="1">
    <location>
        <begin position="21"/>
        <end position="282"/>
    </location>
</feature>
<evidence type="ECO:0000313" key="2">
    <source>
        <dbReference type="EMBL" id="POR52794.1"/>
    </source>
</evidence>
<dbReference type="AlphaFoldDB" id="A0A2S4MDJ8"/>
<dbReference type="Proteomes" id="UP000237381">
    <property type="component" value="Unassembled WGS sequence"/>
</dbReference>
<evidence type="ECO:0000256" key="1">
    <source>
        <dbReference type="SAM" id="SignalP"/>
    </source>
</evidence>
<sequence length="282" mass="30472">MNTIGYLTTASLMLGCAAYAAIASAKRFERHFPAPANDVPGTFGGAAAARLPHGVSMLSTALRQGLPELPQRMQSLPIDSRGFPLPYFVQWIDGKPDFRVIDNLKLAACIYYKRCWICGDELGQYKAFVIGPLAAVNRTSSEPPSHTDCAKFAAQACPFLTRPNAARRSAGMPANTQEAPGIMSKHNPGVTLVWVTRSFQTMHTKSGVLFSMGDAEQTFWYAGGRLASRDQVRTSLESSLPDLYDLAHAEGEAAVLELDTMVARATRYFPAHAASAMMGPPA</sequence>
<dbReference type="EMBL" id="PQGA01000004">
    <property type="protein sequence ID" value="POR52794.1"/>
    <property type="molecule type" value="Genomic_DNA"/>
</dbReference>
<gene>
    <name evidence="2" type="ORF">B0G62_10491</name>
</gene>
<evidence type="ECO:0000313" key="3">
    <source>
        <dbReference type="Proteomes" id="UP000237381"/>
    </source>
</evidence>
<organism evidence="2 3">
    <name type="scientific">Paraburkholderia eburnea</name>
    <dbReference type="NCBI Taxonomy" id="1189126"/>
    <lineage>
        <taxon>Bacteria</taxon>
        <taxon>Pseudomonadati</taxon>
        <taxon>Pseudomonadota</taxon>
        <taxon>Betaproteobacteria</taxon>
        <taxon>Burkholderiales</taxon>
        <taxon>Burkholderiaceae</taxon>
        <taxon>Paraburkholderia</taxon>
    </lineage>
</organism>
<feature type="signal peptide" evidence="1">
    <location>
        <begin position="1"/>
        <end position="20"/>
    </location>
</feature>
<accession>A0A2S4MDJ8</accession>
<comment type="caution">
    <text evidence="2">The sequence shown here is derived from an EMBL/GenBank/DDBJ whole genome shotgun (WGS) entry which is preliminary data.</text>
</comment>